<name>A0AAV7EVW7_ARIFI</name>
<dbReference type="InterPro" id="IPR005000">
    <property type="entry name" value="Aldolase/citrate-lyase_domain"/>
</dbReference>
<dbReference type="Proteomes" id="UP000825729">
    <property type="component" value="Unassembled WGS sequence"/>
</dbReference>
<sequence length="348" mass="37494">MAAACGNSIIFNLKKPLASPSLSAIRNPYFPLGPSLSKPPRVIPLRSNVTANYSAPKSSSASDLSLTPDDPISSRPKTLKSRLADGEILYGIFLLGFSPTLAEIAGLAGYDFAVVDMEHGHGGISDALPCIRALAATGTPAVLRLPESSADWAKKALDIGPQGIMFPMIESPKAAKKAVSYCRFPPDGVRGSAHTIVRASRYGIDDGYLENYKNELLIMCQVETKDGVEKIDEIAEVEGVDCVQMGPLDLSASVGYLWDPGNKKVREVLRAAEKGVLGTGKAYLGSFAMPHDPPEAQRSRGYHMISGAVDLGLFRSAALEDVRKFKSWKDSPSDDESDKDKDEKYWSE</sequence>
<dbReference type="FunFam" id="3.20.20.60:FF:000028">
    <property type="entry name" value="2-keto-3-deoxy-L-rhamnonate aldolase-like"/>
    <property type="match status" value="1"/>
</dbReference>
<feature type="compositionally biased region" description="Low complexity" evidence="4">
    <location>
        <begin position="54"/>
        <end position="71"/>
    </location>
</feature>
<evidence type="ECO:0000256" key="2">
    <source>
        <dbReference type="ARBA" id="ARBA00022723"/>
    </source>
</evidence>
<dbReference type="AlphaFoldDB" id="A0AAV7EVW7"/>
<keyword evidence="2" id="KW-0479">Metal-binding</keyword>
<feature type="domain" description="HpcH/HpaI aldolase/citrate lyase" evidence="5">
    <location>
        <begin position="90"/>
        <end position="316"/>
    </location>
</feature>
<gene>
    <name evidence="6" type="ORF">H6P81_005533</name>
</gene>
<dbReference type="GO" id="GO:0046872">
    <property type="term" value="F:metal ion binding"/>
    <property type="evidence" value="ECO:0007669"/>
    <property type="project" value="UniProtKB-KW"/>
</dbReference>
<evidence type="ECO:0000256" key="1">
    <source>
        <dbReference type="ARBA" id="ARBA00005568"/>
    </source>
</evidence>
<dbReference type="Gene3D" id="3.20.20.60">
    <property type="entry name" value="Phosphoenolpyruvate-binding domains"/>
    <property type="match status" value="1"/>
</dbReference>
<evidence type="ECO:0000256" key="4">
    <source>
        <dbReference type="SAM" id="MobiDB-lite"/>
    </source>
</evidence>
<dbReference type="GO" id="GO:0016832">
    <property type="term" value="F:aldehyde-lyase activity"/>
    <property type="evidence" value="ECO:0007669"/>
    <property type="project" value="TreeGrafter"/>
</dbReference>
<keyword evidence="3" id="KW-0456">Lyase</keyword>
<accession>A0AAV7EVW7</accession>
<dbReference type="InterPro" id="IPR015813">
    <property type="entry name" value="Pyrv/PenolPyrv_kinase-like_dom"/>
</dbReference>
<comment type="caution">
    <text evidence="6">The sequence shown here is derived from an EMBL/GenBank/DDBJ whole genome shotgun (WGS) entry which is preliminary data.</text>
</comment>
<dbReference type="InterPro" id="IPR050251">
    <property type="entry name" value="HpcH-HpaI_aldolase"/>
</dbReference>
<evidence type="ECO:0000256" key="3">
    <source>
        <dbReference type="ARBA" id="ARBA00023239"/>
    </source>
</evidence>
<dbReference type="InterPro" id="IPR040442">
    <property type="entry name" value="Pyrv_kinase-like_dom_sf"/>
</dbReference>
<evidence type="ECO:0000313" key="6">
    <source>
        <dbReference type="EMBL" id="KAG9452629.1"/>
    </source>
</evidence>
<feature type="region of interest" description="Disordered" evidence="4">
    <location>
        <begin position="326"/>
        <end position="348"/>
    </location>
</feature>
<evidence type="ECO:0000259" key="5">
    <source>
        <dbReference type="Pfam" id="PF03328"/>
    </source>
</evidence>
<keyword evidence="7" id="KW-1185">Reference proteome</keyword>
<organism evidence="6 7">
    <name type="scientific">Aristolochia fimbriata</name>
    <name type="common">White veined hardy Dutchman's pipe vine</name>
    <dbReference type="NCBI Taxonomy" id="158543"/>
    <lineage>
        <taxon>Eukaryota</taxon>
        <taxon>Viridiplantae</taxon>
        <taxon>Streptophyta</taxon>
        <taxon>Embryophyta</taxon>
        <taxon>Tracheophyta</taxon>
        <taxon>Spermatophyta</taxon>
        <taxon>Magnoliopsida</taxon>
        <taxon>Magnoliidae</taxon>
        <taxon>Piperales</taxon>
        <taxon>Aristolochiaceae</taxon>
        <taxon>Aristolochia</taxon>
    </lineage>
</organism>
<evidence type="ECO:0000313" key="7">
    <source>
        <dbReference type="Proteomes" id="UP000825729"/>
    </source>
</evidence>
<dbReference type="GO" id="GO:0005737">
    <property type="term" value="C:cytoplasm"/>
    <property type="evidence" value="ECO:0007669"/>
    <property type="project" value="TreeGrafter"/>
</dbReference>
<protein>
    <recommendedName>
        <fullName evidence="5">HpcH/HpaI aldolase/citrate lyase domain-containing protein</fullName>
    </recommendedName>
</protein>
<dbReference type="Pfam" id="PF03328">
    <property type="entry name" value="HpcH_HpaI"/>
    <property type="match status" value="1"/>
</dbReference>
<dbReference type="PANTHER" id="PTHR30502:SF0">
    <property type="entry name" value="PHOSPHOENOLPYRUVATE CARBOXYLASE FAMILY PROTEIN"/>
    <property type="match status" value="1"/>
</dbReference>
<comment type="similarity">
    <text evidence="1">Belongs to the HpcH/HpaI aldolase family.</text>
</comment>
<dbReference type="EMBL" id="JAINDJ010000003">
    <property type="protein sequence ID" value="KAG9452629.1"/>
    <property type="molecule type" value="Genomic_DNA"/>
</dbReference>
<proteinExistence type="inferred from homology"/>
<dbReference type="SUPFAM" id="SSF51621">
    <property type="entry name" value="Phosphoenolpyruvate/pyruvate domain"/>
    <property type="match status" value="1"/>
</dbReference>
<feature type="region of interest" description="Disordered" evidence="4">
    <location>
        <begin position="52"/>
        <end position="77"/>
    </location>
</feature>
<reference evidence="6 7" key="1">
    <citation type="submission" date="2021-07" db="EMBL/GenBank/DDBJ databases">
        <title>The Aristolochia fimbriata genome: insights into angiosperm evolution, floral development and chemical biosynthesis.</title>
        <authorList>
            <person name="Jiao Y."/>
        </authorList>
    </citation>
    <scope>NUCLEOTIDE SEQUENCE [LARGE SCALE GENOMIC DNA]</scope>
    <source>
        <strain evidence="6">IBCAS-2021</strain>
        <tissue evidence="6">Leaf</tissue>
    </source>
</reference>
<dbReference type="PANTHER" id="PTHR30502">
    <property type="entry name" value="2-KETO-3-DEOXY-L-RHAMNONATE ALDOLASE"/>
    <property type="match status" value="1"/>
</dbReference>